<feature type="signal peptide" evidence="2">
    <location>
        <begin position="1"/>
        <end position="22"/>
    </location>
</feature>
<evidence type="ECO:0000256" key="1">
    <source>
        <dbReference type="ARBA" id="ARBA00022801"/>
    </source>
</evidence>
<dbReference type="InterPro" id="IPR029058">
    <property type="entry name" value="AB_hydrolase_fold"/>
</dbReference>
<organism evidence="4 5">
    <name type="scientific">Alteromonas arenosi</name>
    <dbReference type="NCBI Taxonomy" id="3055817"/>
    <lineage>
        <taxon>Bacteria</taxon>
        <taxon>Pseudomonadati</taxon>
        <taxon>Pseudomonadota</taxon>
        <taxon>Gammaproteobacteria</taxon>
        <taxon>Alteromonadales</taxon>
        <taxon>Alteromonadaceae</taxon>
        <taxon>Alteromonas/Salinimonas group</taxon>
        <taxon>Alteromonas</taxon>
    </lineage>
</organism>
<sequence>MLRKIVSALSLSLILISAHLSATPLVSRYLMNVAFSDVTALEYREPTNTIVYGQHTSQFIEVWASKNRAAVEPLSVGIVLIHGGCWLKEYGVDHVRPLATALSDKGYNVFAVEYRRTGEDGGGWPGSLNDVNEAIYAVRQQYPRMSLTAVGHSAGGHLAMLAATDPRLRLGALIGLAAITDIETYAQGENGCQQAALRFIGEQDEQFEARMDAANTLDKNILPPLYLLTGDADSIVPAAQNRHPQAKRFVGEGIGHFDWIHPDSEAYQRLLNTLSRLHE</sequence>
<reference evidence="4 5" key="1">
    <citation type="submission" date="2023-06" db="EMBL/GenBank/DDBJ databases">
        <title>Alteromonas sp. ASW11-36 isolated from intertidal sand.</title>
        <authorList>
            <person name="Li Y."/>
        </authorList>
    </citation>
    <scope>NUCLEOTIDE SEQUENCE [LARGE SCALE GENOMIC DNA]</scope>
    <source>
        <strain evidence="4 5">ASW11-36</strain>
    </source>
</reference>
<evidence type="ECO:0000256" key="2">
    <source>
        <dbReference type="SAM" id="SignalP"/>
    </source>
</evidence>
<evidence type="ECO:0000259" key="3">
    <source>
        <dbReference type="Pfam" id="PF20434"/>
    </source>
</evidence>
<keyword evidence="1 4" id="KW-0378">Hydrolase</keyword>
<evidence type="ECO:0000313" key="5">
    <source>
        <dbReference type="Proteomes" id="UP001234343"/>
    </source>
</evidence>
<comment type="caution">
    <text evidence="4">The sequence shown here is derived from an EMBL/GenBank/DDBJ whole genome shotgun (WGS) entry which is preliminary data.</text>
</comment>
<dbReference type="RefSeq" id="WP_289365395.1">
    <property type="nucleotide sequence ID" value="NZ_JAUCBP010000007.1"/>
</dbReference>
<accession>A0ABT7SY02</accession>
<evidence type="ECO:0000313" key="4">
    <source>
        <dbReference type="EMBL" id="MDM7861069.1"/>
    </source>
</evidence>
<feature type="chain" id="PRO_5045412206" evidence="2">
    <location>
        <begin position="23"/>
        <end position="279"/>
    </location>
</feature>
<dbReference type="EMBL" id="JAUCBP010000007">
    <property type="protein sequence ID" value="MDM7861069.1"/>
    <property type="molecule type" value="Genomic_DNA"/>
</dbReference>
<gene>
    <name evidence="4" type="ORF">QTP81_10720</name>
</gene>
<dbReference type="GO" id="GO:0016787">
    <property type="term" value="F:hydrolase activity"/>
    <property type="evidence" value="ECO:0007669"/>
    <property type="project" value="UniProtKB-KW"/>
</dbReference>
<proteinExistence type="predicted"/>
<feature type="domain" description="BD-FAE-like" evidence="3">
    <location>
        <begin position="78"/>
        <end position="242"/>
    </location>
</feature>
<protein>
    <submittedName>
        <fullName evidence="4">Alpha/beta hydrolase</fullName>
    </submittedName>
</protein>
<dbReference type="SUPFAM" id="SSF53474">
    <property type="entry name" value="alpha/beta-Hydrolases"/>
    <property type="match status" value="1"/>
</dbReference>
<dbReference type="Gene3D" id="3.40.50.1820">
    <property type="entry name" value="alpha/beta hydrolase"/>
    <property type="match status" value="1"/>
</dbReference>
<keyword evidence="2" id="KW-0732">Signal</keyword>
<dbReference type="InterPro" id="IPR049492">
    <property type="entry name" value="BD-FAE-like_dom"/>
</dbReference>
<keyword evidence="5" id="KW-1185">Reference proteome</keyword>
<dbReference type="InterPro" id="IPR050300">
    <property type="entry name" value="GDXG_lipolytic_enzyme"/>
</dbReference>
<dbReference type="Pfam" id="PF20434">
    <property type="entry name" value="BD-FAE"/>
    <property type="match status" value="1"/>
</dbReference>
<name>A0ABT7SY02_9ALTE</name>
<dbReference type="PANTHER" id="PTHR48081">
    <property type="entry name" value="AB HYDROLASE SUPERFAMILY PROTEIN C4A8.06C"/>
    <property type="match status" value="1"/>
</dbReference>
<dbReference type="Proteomes" id="UP001234343">
    <property type="component" value="Unassembled WGS sequence"/>
</dbReference>